<evidence type="ECO:0000313" key="3">
    <source>
        <dbReference type="Proteomes" id="UP001066276"/>
    </source>
</evidence>
<dbReference type="Proteomes" id="UP001066276">
    <property type="component" value="Chromosome 5"/>
</dbReference>
<feature type="region of interest" description="Disordered" evidence="1">
    <location>
        <begin position="76"/>
        <end position="241"/>
    </location>
</feature>
<feature type="compositionally biased region" description="Low complexity" evidence="1">
    <location>
        <begin position="204"/>
        <end position="217"/>
    </location>
</feature>
<dbReference type="EMBL" id="JANPWB010000009">
    <property type="protein sequence ID" value="KAJ1155828.1"/>
    <property type="molecule type" value="Genomic_DNA"/>
</dbReference>
<feature type="region of interest" description="Disordered" evidence="1">
    <location>
        <begin position="1"/>
        <end position="39"/>
    </location>
</feature>
<name>A0AAV7RV29_PLEWA</name>
<organism evidence="2 3">
    <name type="scientific">Pleurodeles waltl</name>
    <name type="common">Iberian ribbed newt</name>
    <dbReference type="NCBI Taxonomy" id="8319"/>
    <lineage>
        <taxon>Eukaryota</taxon>
        <taxon>Metazoa</taxon>
        <taxon>Chordata</taxon>
        <taxon>Craniata</taxon>
        <taxon>Vertebrata</taxon>
        <taxon>Euteleostomi</taxon>
        <taxon>Amphibia</taxon>
        <taxon>Batrachia</taxon>
        <taxon>Caudata</taxon>
        <taxon>Salamandroidea</taxon>
        <taxon>Salamandridae</taxon>
        <taxon>Pleurodelinae</taxon>
        <taxon>Pleurodeles</taxon>
    </lineage>
</organism>
<keyword evidence="3" id="KW-1185">Reference proteome</keyword>
<sequence>MAPVITGPSTAPGRGGPVQPVIPGTADPPRSGPSTHRASCSTVGLLIGPQLQQAAPMGAWASLAPARVLHDPRALRSRGWGSQDSQSPPGQPILLRSSLSTYRAPRSSAGLRSRPPNPTGRSNGHPGPTRPDARLPRSPGPPMPQEGQSGPPVTADLFLLWLSPHRALQSSAGTQRRPPPQPADPMGTRAPPSLNPAPEAYLTLAPASLGGAAAQAQIVSTTHGPHAATPSRARGATASLS</sequence>
<comment type="caution">
    <text evidence="2">The sequence shown here is derived from an EMBL/GenBank/DDBJ whole genome shotgun (WGS) entry which is preliminary data.</text>
</comment>
<evidence type="ECO:0000256" key="1">
    <source>
        <dbReference type="SAM" id="MobiDB-lite"/>
    </source>
</evidence>
<accession>A0AAV7RV29</accession>
<dbReference type="AlphaFoldDB" id="A0AAV7RV29"/>
<protein>
    <submittedName>
        <fullName evidence="2">Uncharacterized protein</fullName>
    </submittedName>
</protein>
<reference evidence="2" key="1">
    <citation type="journal article" date="2022" name="bioRxiv">
        <title>Sequencing and chromosome-scale assembly of the giantPleurodeles waltlgenome.</title>
        <authorList>
            <person name="Brown T."/>
            <person name="Elewa A."/>
            <person name="Iarovenko S."/>
            <person name="Subramanian E."/>
            <person name="Araus A.J."/>
            <person name="Petzold A."/>
            <person name="Susuki M."/>
            <person name="Suzuki K.-i.T."/>
            <person name="Hayashi T."/>
            <person name="Toyoda A."/>
            <person name="Oliveira C."/>
            <person name="Osipova E."/>
            <person name="Leigh N.D."/>
            <person name="Simon A."/>
            <person name="Yun M.H."/>
        </authorList>
    </citation>
    <scope>NUCLEOTIDE SEQUENCE</scope>
    <source>
        <strain evidence="2">20211129_DDA</strain>
        <tissue evidence="2">Liver</tissue>
    </source>
</reference>
<evidence type="ECO:0000313" key="2">
    <source>
        <dbReference type="EMBL" id="KAJ1155828.1"/>
    </source>
</evidence>
<proteinExistence type="predicted"/>
<gene>
    <name evidence="2" type="ORF">NDU88_008553</name>
</gene>